<dbReference type="NCBIfam" id="TIGR02490">
    <property type="entry name" value="flgF"/>
    <property type="match status" value="1"/>
</dbReference>
<dbReference type="Proteomes" id="UP000175989">
    <property type="component" value="Unassembled WGS sequence"/>
</dbReference>
<dbReference type="InterPro" id="IPR053967">
    <property type="entry name" value="LlgE_F_G-like_D1"/>
</dbReference>
<accession>A0A1E7X5M5</accession>
<comment type="subunit">
    <text evidence="4 6">The basal body constitutes a major portion of the flagellar organelle and consists of five rings (E,L,P,S, and M) mounted on a central rod. The rod consists of about 26 subunits of FlgG in the distal portion, and FlgB, FlgC and FlgF are thought to build up the proximal portion of the rod with about 6 subunits each.</text>
</comment>
<dbReference type="InterPro" id="IPR037925">
    <property type="entry name" value="FlgE/F/G-like"/>
</dbReference>
<organism evidence="10 11">
    <name type="scientific">Duganella phyllosphaerae</name>
    <dbReference type="NCBI Taxonomy" id="762836"/>
    <lineage>
        <taxon>Bacteria</taxon>
        <taxon>Pseudomonadati</taxon>
        <taxon>Pseudomonadota</taxon>
        <taxon>Betaproteobacteria</taxon>
        <taxon>Burkholderiales</taxon>
        <taxon>Oxalobacteraceae</taxon>
        <taxon>Telluria group</taxon>
        <taxon>Duganella</taxon>
    </lineage>
</organism>
<dbReference type="InterPro" id="IPR020013">
    <property type="entry name" value="Flagellar_FlgE/F/G"/>
</dbReference>
<dbReference type="Pfam" id="PF22692">
    <property type="entry name" value="LlgE_F_G_D1"/>
    <property type="match status" value="1"/>
</dbReference>
<sequence length="246" mass="25859">MDRLIYTAMTGARHVMEQQATVSNNLANATTNGFRAQLDSFRAVPVMSDGLPTRAFVVDSTVGSNFAAGPMQTTGRSLDIAIREQGWLAVQSADGSEAYTRNGSLRVNENGLLQTTSGQTLIGDGGPIAVPPDTNITIASDGTVSTVSTEFQPGPSNVLGRLKLVNPPTAGLLRGDDGLFRQADGTPAQNDPLVRIVDGVIEGSNVNPVDSMVNMISLARQFDMQMSLLKNAENNAAKATQILALG</sequence>
<evidence type="ECO:0000313" key="10">
    <source>
        <dbReference type="EMBL" id="OFA07819.1"/>
    </source>
</evidence>
<evidence type="ECO:0000313" key="11">
    <source>
        <dbReference type="Proteomes" id="UP000175989"/>
    </source>
</evidence>
<feature type="domain" description="Flagellar basal body rod protein N-terminal" evidence="7">
    <location>
        <begin position="5"/>
        <end position="35"/>
    </location>
</feature>
<proteinExistence type="inferred from homology"/>
<comment type="similarity">
    <text evidence="2 6">Belongs to the flagella basal body rod proteins family.</text>
</comment>
<dbReference type="Pfam" id="PF00460">
    <property type="entry name" value="Flg_bb_rod"/>
    <property type="match status" value="1"/>
</dbReference>
<keyword evidence="11" id="KW-1185">Reference proteome</keyword>
<dbReference type="NCBIfam" id="NF009280">
    <property type="entry name" value="PRK12640.1"/>
    <property type="match status" value="1"/>
</dbReference>
<evidence type="ECO:0000256" key="6">
    <source>
        <dbReference type="RuleBase" id="RU362116"/>
    </source>
</evidence>
<evidence type="ECO:0000256" key="4">
    <source>
        <dbReference type="ARBA" id="ARBA00038560"/>
    </source>
</evidence>
<evidence type="ECO:0000256" key="5">
    <source>
        <dbReference type="ARBA" id="ARBA00040228"/>
    </source>
</evidence>
<comment type="subcellular location">
    <subcellularLocation>
        <location evidence="1 6">Bacterial flagellum basal body</location>
    </subcellularLocation>
</comment>
<dbReference type="PANTHER" id="PTHR30435:SF18">
    <property type="entry name" value="FLAGELLAR BASAL-BODY ROD PROTEIN FLGF"/>
    <property type="match status" value="1"/>
</dbReference>
<evidence type="ECO:0000256" key="3">
    <source>
        <dbReference type="ARBA" id="ARBA00023143"/>
    </source>
</evidence>
<keyword evidence="3 6" id="KW-0975">Bacterial flagellum</keyword>
<dbReference type="NCBIfam" id="TIGR03506">
    <property type="entry name" value="FlgEFG_subfam"/>
    <property type="match status" value="1"/>
</dbReference>
<dbReference type="EMBL" id="LROM01000056">
    <property type="protein sequence ID" value="OFA07819.1"/>
    <property type="molecule type" value="Genomic_DNA"/>
</dbReference>
<dbReference type="SUPFAM" id="SSF117143">
    <property type="entry name" value="Flagellar hook protein flgE"/>
    <property type="match status" value="1"/>
</dbReference>
<comment type="caution">
    <text evidence="10">The sequence shown here is derived from an EMBL/GenBank/DDBJ whole genome shotgun (WGS) entry which is preliminary data.</text>
</comment>
<dbReference type="GO" id="GO:0071978">
    <property type="term" value="P:bacterial-type flagellum-dependent swarming motility"/>
    <property type="evidence" value="ECO:0007669"/>
    <property type="project" value="TreeGrafter"/>
</dbReference>
<evidence type="ECO:0000256" key="1">
    <source>
        <dbReference type="ARBA" id="ARBA00004117"/>
    </source>
</evidence>
<evidence type="ECO:0000256" key="2">
    <source>
        <dbReference type="ARBA" id="ARBA00009677"/>
    </source>
</evidence>
<keyword evidence="10" id="KW-0969">Cilium</keyword>
<keyword evidence="10" id="KW-0966">Cell projection</keyword>
<evidence type="ECO:0000259" key="7">
    <source>
        <dbReference type="Pfam" id="PF00460"/>
    </source>
</evidence>
<dbReference type="OrthoDB" id="9804559at2"/>
<dbReference type="InterPro" id="IPR001444">
    <property type="entry name" value="Flag_bb_rod_N"/>
</dbReference>
<feature type="domain" description="Flagellar hook protein FlgE/F/G-like D1" evidence="9">
    <location>
        <begin position="81"/>
        <end position="145"/>
    </location>
</feature>
<protein>
    <recommendedName>
        <fullName evidence="5 6">Flagellar basal-body rod protein FlgF</fullName>
    </recommendedName>
</protein>
<evidence type="ECO:0000259" key="9">
    <source>
        <dbReference type="Pfam" id="PF22692"/>
    </source>
</evidence>
<name>A0A1E7X5M5_9BURK</name>
<dbReference type="AlphaFoldDB" id="A0A1E7X5M5"/>
<reference evidence="11" key="1">
    <citation type="journal article" date="2016" name="Front. Microbiol.">
        <title>Molecular Keys to the Janthinobacterium and Duganella spp. Interaction with the Plant Pathogen Fusarium graminearum.</title>
        <authorList>
            <person name="Haack F.S."/>
            <person name="Poehlein A."/>
            <person name="Kroger C."/>
            <person name="Voigt C.A."/>
            <person name="Piepenbring M."/>
            <person name="Bode H.B."/>
            <person name="Daniel R."/>
            <person name="Schafer W."/>
            <person name="Streit W.R."/>
        </authorList>
    </citation>
    <scope>NUCLEOTIDE SEQUENCE [LARGE SCALE GENOMIC DNA]</scope>
    <source>
        <strain evidence="11">T54</strain>
    </source>
</reference>
<dbReference type="PANTHER" id="PTHR30435">
    <property type="entry name" value="FLAGELLAR PROTEIN"/>
    <property type="match status" value="1"/>
</dbReference>
<dbReference type="InterPro" id="IPR012836">
    <property type="entry name" value="FlgF"/>
</dbReference>
<keyword evidence="10" id="KW-0282">Flagellum</keyword>
<evidence type="ECO:0000259" key="8">
    <source>
        <dbReference type="Pfam" id="PF06429"/>
    </source>
</evidence>
<dbReference type="Pfam" id="PF06429">
    <property type="entry name" value="Flg_bbr_C"/>
    <property type="match status" value="1"/>
</dbReference>
<dbReference type="RefSeq" id="WP_070246802.1">
    <property type="nucleotide sequence ID" value="NZ_LROM01000056.1"/>
</dbReference>
<dbReference type="GO" id="GO:0030694">
    <property type="term" value="C:bacterial-type flagellum basal body, rod"/>
    <property type="evidence" value="ECO:0007669"/>
    <property type="project" value="UniProtKB-UniRule"/>
</dbReference>
<dbReference type="InterPro" id="IPR010930">
    <property type="entry name" value="Flg_bb/hook_C_dom"/>
</dbReference>
<dbReference type="PATRIC" id="fig|762836.4.peg.1111"/>
<feature type="domain" description="Flagellar basal-body/hook protein C-terminal" evidence="8">
    <location>
        <begin position="198"/>
        <end position="242"/>
    </location>
</feature>
<gene>
    <name evidence="10" type="primary">flgF_2</name>
    <name evidence="10" type="ORF">DUPY_10620</name>
</gene>